<dbReference type="InterPro" id="IPR018062">
    <property type="entry name" value="HTH_AraC-typ_CS"/>
</dbReference>
<dbReference type="SUPFAM" id="SSF46689">
    <property type="entry name" value="Homeodomain-like"/>
    <property type="match status" value="2"/>
</dbReference>
<dbReference type="SUPFAM" id="SSF51215">
    <property type="entry name" value="Regulatory protein AraC"/>
    <property type="match status" value="1"/>
</dbReference>
<dbReference type="Proteomes" id="UP000681526">
    <property type="component" value="Unassembled WGS sequence"/>
</dbReference>
<evidence type="ECO:0000259" key="4">
    <source>
        <dbReference type="PROSITE" id="PS01124"/>
    </source>
</evidence>
<evidence type="ECO:0000256" key="3">
    <source>
        <dbReference type="ARBA" id="ARBA00023163"/>
    </source>
</evidence>
<comment type="caution">
    <text evidence="5">The sequence shown here is derived from an EMBL/GenBank/DDBJ whole genome shotgun (WGS) entry which is preliminary data.</text>
</comment>
<dbReference type="PROSITE" id="PS01124">
    <property type="entry name" value="HTH_ARAC_FAMILY_2"/>
    <property type="match status" value="1"/>
</dbReference>
<reference evidence="5 6" key="1">
    <citation type="submission" date="2021-04" db="EMBL/GenBank/DDBJ databases">
        <authorList>
            <person name="Rakotoarivonina H."/>
        </authorList>
    </citation>
    <scope>NUCLEOTIDE SEQUENCE [LARGE SCALE GENOMIC DNA]</scope>
    <source>
        <strain evidence="5 6">XE</strain>
    </source>
</reference>
<sequence>MPAIEFTALPLPHYIRAGYSLAGPGRKHPERCAIGEFDLLVVAQGCLYIGEEDRQYEVAEGHALILRPDLHHYPTAGCTERTASYWLHFHTAGSWRLTDDDGEEAAGGADDAPAPGRTFRMQTFRIRVPQFSRLVQPAKMYEVLRQLVALERDSHLHWVRWEQQLLFQQVLMMLAAGADARSPRPGAVVADQAASYLRKHYRERLTAKNLGEALNFHPVYIARCMKRQFGCSPMEYLLQYRLDQAKLLLLQTDLPVGRIAQDVGFRQAAYFTACFARNEGVTPREYRRRFLQNPGAAGLDPIPTTTGGGN</sequence>
<keyword evidence="6" id="KW-1185">Reference proteome</keyword>
<dbReference type="SMART" id="SM00342">
    <property type="entry name" value="HTH_ARAC"/>
    <property type="match status" value="1"/>
</dbReference>
<dbReference type="InterPro" id="IPR020449">
    <property type="entry name" value="Tscrpt_reg_AraC-type_HTH"/>
</dbReference>
<dbReference type="EMBL" id="CAJRAY010000042">
    <property type="protein sequence ID" value="CAG5085795.1"/>
    <property type="molecule type" value="Genomic_DNA"/>
</dbReference>
<keyword evidence="2" id="KW-0238">DNA-binding</keyword>
<accession>A0ABM8V411</accession>
<dbReference type="PANTHER" id="PTHR43280">
    <property type="entry name" value="ARAC-FAMILY TRANSCRIPTIONAL REGULATOR"/>
    <property type="match status" value="1"/>
</dbReference>
<proteinExistence type="predicted"/>
<name>A0ABM8V411_THEXY</name>
<dbReference type="InterPro" id="IPR009057">
    <property type="entry name" value="Homeodomain-like_sf"/>
</dbReference>
<dbReference type="Pfam" id="PF12833">
    <property type="entry name" value="HTH_18"/>
    <property type="match status" value="1"/>
</dbReference>
<keyword evidence="3" id="KW-0804">Transcription</keyword>
<dbReference type="InterPro" id="IPR037923">
    <property type="entry name" value="HTH-like"/>
</dbReference>
<keyword evidence="1" id="KW-0805">Transcription regulation</keyword>
<dbReference type="PANTHER" id="PTHR43280:SF2">
    <property type="entry name" value="HTH-TYPE TRANSCRIPTIONAL REGULATOR EXSA"/>
    <property type="match status" value="1"/>
</dbReference>
<evidence type="ECO:0000313" key="5">
    <source>
        <dbReference type="EMBL" id="CAG5085795.1"/>
    </source>
</evidence>
<dbReference type="RefSeq" id="WP_213484396.1">
    <property type="nucleotide sequence ID" value="NZ_CAJRAY010000042.1"/>
</dbReference>
<dbReference type="PROSITE" id="PS00041">
    <property type="entry name" value="HTH_ARAC_FAMILY_1"/>
    <property type="match status" value="1"/>
</dbReference>
<organism evidence="5 6">
    <name type="scientific">Thermobacillus xylanilyticus</name>
    <dbReference type="NCBI Taxonomy" id="76633"/>
    <lineage>
        <taxon>Bacteria</taxon>
        <taxon>Bacillati</taxon>
        <taxon>Bacillota</taxon>
        <taxon>Bacilli</taxon>
        <taxon>Bacillales</taxon>
        <taxon>Paenibacillaceae</taxon>
        <taxon>Thermobacillus</taxon>
    </lineage>
</organism>
<gene>
    <name evidence="5" type="primary">txxe 856-araC5</name>
    <name evidence="5" type="ORF">TXXE_09130</name>
</gene>
<evidence type="ECO:0000256" key="1">
    <source>
        <dbReference type="ARBA" id="ARBA00023015"/>
    </source>
</evidence>
<dbReference type="InterPro" id="IPR018060">
    <property type="entry name" value="HTH_AraC"/>
</dbReference>
<evidence type="ECO:0000313" key="6">
    <source>
        <dbReference type="Proteomes" id="UP000681526"/>
    </source>
</evidence>
<feature type="domain" description="HTH araC/xylS-type" evidence="4">
    <location>
        <begin position="191"/>
        <end position="289"/>
    </location>
</feature>
<dbReference type="Gene3D" id="1.10.10.60">
    <property type="entry name" value="Homeodomain-like"/>
    <property type="match status" value="2"/>
</dbReference>
<dbReference type="PRINTS" id="PR00032">
    <property type="entry name" value="HTHARAC"/>
</dbReference>
<evidence type="ECO:0000256" key="2">
    <source>
        <dbReference type="ARBA" id="ARBA00023125"/>
    </source>
</evidence>
<protein>
    <submittedName>
        <fullName evidence="5">Arabinose operon regulatory protein</fullName>
    </submittedName>
</protein>